<accession>A0A6B0U6Y7</accession>
<feature type="transmembrane region" description="Helical" evidence="1">
    <location>
        <begin position="12"/>
        <end position="37"/>
    </location>
</feature>
<keyword evidence="1" id="KW-0472">Membrane</keyword>
<sequence length="101" mass="11157">MSTTLPFFGEGGFFGVFFLFLATMRQAFICGVSSLAFGDLAKQHQQRIVDVLNVGVAVLALKLVVKVPYVGVVRYDDLHLKLLQSQVYKLLECGASLRCQD</sequence>
<name>A0A6B0U6Y7_IXORI</name>
<reference evidence="2" key="1">
    <citation type="submission" date="2019-12" db="EMBL/GenBank/DDBJ databases">
        <title>An insight into the sialome of adult female Ixodes ricinus ticks feeding for 6 days.</title>
        <authorList>
            <person name="Perner J."/>
            <person name="Ribeiro J.M.C."/>
        </authorList>
    </citation>
    <scope>NUCLEOTIDE SEQUENCE</scope>
    <source>
        <strain evidence="2">Semi-engorged</strain>
        <tissue evidence="2">Salivary glands</tissue>
    </source>
</reference>
<protein>
    <submittedName>
        <fullName evidence="2">Uncharacterized protein</fullName>
    </submittedName>
</protein>
<keyword evidence="1" id="KW-1133">Transmembrane helix</keyword>
<organism evidence="2">
    <name type="scientific">Ixodes ricinus</name>
    <name type="common">Common tick</name>
    <name type="synonym">Acarus ricinus</name>
    <dbReference type="NCBI Taxonomy" id="34613"/>
    <lineage>
        <taxon>Eukaryota</taxon>
        <taxon>Metazoa</taxon>
        <taxon>Ecdysozoa</taxon>
        <taxon>Arthropoda</taxon>
        <taxon>Chelicerata</taxon>
        <taxon>Arachnida</taxon>
        <taxon>Acari</taxon>
        <taxon>Parasitiformes</taxon>
        <taxon>Ixodida</taxon>
        <taxon>Ixodoidea</taxon>
        <taxon>Ixodidae</taxon>
        <taxon>Ixodinae</taxon>
        <taxon>Ixodes</taxon>
    </lineage>
</organism>
<keyword evidence="1" id="KW-0812">Transmembrane</keyword>
<dbReference type="EMBL" id="GIFC01006229">
    <property type="protein sequence ID" value="MXU88312.1"/>
    <property type="molecule type" value="Transcribed_RNA"/>
</dbReference>
<proteinExistence type="predicted"/>
<dbReference type="AlphaFoldDB" id="A0A6B0U6Y7"/>
<evidence type="ECO:0000313" key="2">
    <source>
        <dbReference type="EMBL" id="MXU88312.1"/>
    </source>
</evidence>
<evidence type="ECO:0000256" key="1">
    <source>
        <dbReference type="SAM" id="Phobius"/>
    </source>
</evidence>